<dbReference type="EMBL" id="VAUV01000013">
    <property type="protein sequence ID" value="TLD69420.1"/>
    <property type="molecule type" value="Genomic_DNA"/>
</dbReference>
<gene>
    <name evidence="1" type="ORF">FEM03_17400</name>
</gene>
<proteinExistence type="predicted"/>
<keyword evidence="2" id="KW-1185">Reference proteome</keyword>
<evidence type="ECO:0000313" key="2">
    <source>
        <dbReference type="Proteomes" id="UP000306196"/>
    </source>
</evidence>
<accession>A0A5R8KAT0</accession>
<organism evidence="1 2">
    <name type="scientific">Phragmitibacter flavus</name>
    <dbReference type="NCBI Taxonomy" id="2576071"/>
    <lineage>
        <taxon>Bacteria</taxon>
        <taxon>Pseudomonadati</taxon>
        <taxon>Verrucomicrobiota</taxon>
        <taxon>Verrucomicrobiia</taxon>
        <taxon>Verrucomicrobiales</taxon>
        <taxon>Verrucomicrobiaceae</taxon>
        <taxon>Phragmitibacter</taxon>
    </lineage>
</organism>
<comment type="caution">
    <text evidence="1">The sequence shown here is derived from an EMBL/GenBank/DDBJ whole genome shotgun (WGS) entry which is preliminary data.</text>
</comment>
<evidence type="ECO:0000313" key="1">
    <source>
        <dbReference type="EMBL" id="TLD69420.1"/>
    </source>
</evidence>
<dbReference type="Proteomes" id="UP000306196">
    <property type="component" value="Unassembled WGS sequence"/>
</dbReference>
<dbReference type="AlphaFoldDB" id="A0A5R8KAT0"/>
<sequence>MSVAVLMRKRVSSRRLVAGSPRVVLMSKCLTQTMPVGKVHGVSGEKVMVSVRLRMANQRDLVAWSLQKSTLGA</sequence>
<protein>
    <submittedName>
        <fullName evidence="1">Uncharacterized protein</fullName>
    </submittedName>
</protein>
<reference evidence="1 2" key="1">
    <citation type="submission" date="2019-05" db="EMBL/GenBank/DDBJ databases">
        <title>Verrucobacter flavum gen. nov., sp. nov. a new member of the family Verrucomicrobiaceae.</title>
        <authorList>
            <person name="Szuroczki S."/>
            <person name="Abbaszade G."/>
            <person name="Szabo A."/>
            <person name="Felfoldi T."/>
            <person name="Schumann P."/>
            <person name="Boka K."/>
            <person name="Keki Z."/>
            <person name="Toumi M."/>
            <person name="Toth E."/>
        </authorList>
    </citation>
    <scope>NUCLEOTIDE SEQUENCE [LARGE SCALE GENOMIC DNA]</scope>
    <source>
        <strain evidence="1 2">MG-N-17</strain>
    </source>
</reference>
<name>A0A5R8KAT0_9BACT</name>